<keyword evidence="1" id="KW-0446">Lipid-binding</keyword>
<dbReference type="Pfam" id="PF02645">
    <property type="entry name" value="DegV"/>
    <property type="match status" value="1"/>
</dbReference>
<dbReference type="Proteomes" id="UP000611796">
    <property type="component" value="Unassembled WGS sequence"/>
</dbReference>
<keyword evidence="3" id="KW-1185">Reference proteome</keyword>
<dbReference type="SUPFAM" id="SSF82549">
    <property type="entry name" value="DAK1/DegV-like"/>
    <property type="match status" value="1"/>
</dbReference>
<accession>A0ABR7K508</accession>
<reference evidence="2 3" key="1">
    <citation type="submission" date="2020-08" db="EMBL/GenBank/DDBJ databases">
        <authorList>
            <person name="Liu C."/>
            <person name="Sun Q."/>
        </authorList>
    </citation>
    <scope>NUCLEOTIDE SEQUENCE [LARGE SCALE GENOMIC DNA]</scope>
    <source>
        <strain evidence="2 3">NSJ-45</strain>
    </source>
</reference>
<evidence type="ECO:0000313" key="2">
    <source>
        <dbReference type="EMBL" id="MBC6004184.1"/>
    </source>
</evidence>
<dbReference type="Gene3D" id="3.40.50.10170">
    <property type="match status" value="1"/>
</dbReference>
<dbReference type="NCBIfam" id="TIGR00762">
    <property type="entry name" value="DegV"/>
    <property type="match status" value="1"/>
</dbReference>
<organism evidence="2 3">
    <name type="scientific">Paeniclostridium hominis</name>
    <dbReference type="NCBI Taxonomy" id="2764329"/>
    <lineage>
        <taxon>Bacteria</taxon>
        <taxon>Bacillati</taxon>
        <taxon>Bacillota</taxon>
        <taxon>Clostridia</taxon>
        <taxon>Peptostreptococcales</taxon>
        <taxon>Peptostreptococcaceae</taxon>
        <taxon>Paeniclostridium</taxon>
    </lineage>
</organism>
<sequence length="279" mass="30575">MRVIIEGSTDFPKELLDKMGVKVVGINIAFGDENYIGGVDISEETFYEKMRGCKELPKTSSPSPEKFIEMFDCEEEEILIITLTSKLSSTYSSAVLAKNIYLEHNPGVNKRIAVVDSLSGSIGVGLMVYKANKLIQEGKSLKEVAEYLENIKTDLAFYGVLNNLDNAIKGGRVNPIAGKLINALNFKVIIEISGGVVKPIDKARGESNSVKKLLEIVKNNVNDTTNKTLVIGHSNCEEKAYKIAKQIEENYEYKDIIISSIGPVMGTYTSEGAILIAVL</sequence>
<dbReference type="InterPro" id="IPR003797">
    <property type="entry name" value="DegV"/>
</dbReference>
<name>A0ABR7K508_9FIRM</name>
<dbReference type="PANTHER" id="PTHR33434:SF2">
    <property type="entry name" value="FATTY ACID-BINDING PROTEIN TM_1468"/>
    <property type="match status" value="1"/>
</dbReference>
<gene>
    <name evidence="2" type="ORF">H8891_10250</name>
</gene>
<dbReference type="EMBL" id="JACRWD010000003">
    <property type="protein sequence ID" value="MBC6004184.1"/>
    <property type="molecule type" value="Genomic_DNA"/>
</dbReference>
<dbReference type="PANTHER" id="PTHR33434">
    <property type="entry name" value="DEGV DOMAIN-CONTAINING PROTEIN DR_1986-RELATED"/>
    <property type="match status" value="1"/>
</dbReference>
<comment type="caution">
    <text evidence="2">The sequence shown here is derived from an EMBL/GenBank/DDBJ whole genome shotgun (WGS) entry which is preliminary data.</text>
</comment>
<evidence type="ECO:0000256" key="1">
    <source>
        <dbReference type="ARBA" id="ARBA00023121"/>
    </source>
</evidence>
<dbReference type="InterPro" id="IPR050270">
    <property type="entry name" value="DegV_domain_contain"/>
</dbReference>
<dbReference type="Gene3D" id="3.30.1180.10">
    <property type="match status" value="1"/>
</dbReference>
<proteinExistence type="predicted"/>
<protein>
    <submittedName>
        <fullName evidence="2">DegV family protein</fullName>
    </submittedName>
</protein>
<evidence type="ECO:0000313" key="3">
    <source>
        <dbReference type="Proteomes" id="UP000611796"/>
    </source>
</evidence>
<dbReference type="PROSITE" id="PS51482">
    <property type="entry name" value="DEGV"/>
    <property type="match status" value="1"/>
</dbReference>
<dbReference type="InterPro" id="IPR043168">
    <property type="entry name" value="DegV_C"/>
</dbReference>